<dbReference type="EMBL" id="SRMA01025725">
    <property type="protein sequence ID" value="TRY91718.1"/>
    <property type="molecule type" value="Genomic_DNA"/>
</dbReference>
<name>A0A553QPT3_9TELE</name>
<dbReference type="Proteomes" id="UP000316079">
    <property type="component" value="Unassembled WGS sequence"/>
</dbReference>
<evidence type="ECO:0000313" key="1">
    <source>
        <dbReference type="EMBL" id="TRY91718.1"/>
    </source>
</evidence>
<evidence type="ECO:0000313" key="2">
    <source>
        <dbReference type="Proteomes" id="UP000316079"/>
    </source>
</evidence>
<proteinExistence type="predicted"/>
<organism evidence="1 2">
    <name type="scientific">Danionella cerebrum</name>
    <dbReference type="NCBI Taxonomy" id="2873325"/>
    <lineage>
        <taxon>Eukaryota</taxon>
        <taxon>Metazoa</taxon>
        <taxon>Chordata</taxon>
        <taxon>Craniata</taxon>
        <taxon>Vertebrata</taxon>
        <taxon>Euteleostomi</taxon>
        <taxon>Actinopterygii</taxon>
        <taxon>Neopterygii</taxon>
        <taxon>Teleostei</taxon>
        <taxon>Ostariophysi</taxon>
        <taxon>Cypriniformes</taxon>
        <taxon>Danionidae</taxon>
        <taxon>Danioninae</taxon>
        <taxon>Danionella</taxon>
    </lineage>
</organism>
<reference evidence="1 2" key="1">
    <citation type="journal article" date="2019" name="Sci. Data">
        <title>Hybrid genome assembly and annotation of Danionella translucida.</title>
        <authorList>
            <person name="Kadobianskyi M."/>
            <person name="Schulze L."/>
            <person name="Schuelke M."/>
            <person name="Judkewitz B."/>
        </authorList>
    </citation>
    <scope>NUCLEOTIDE SEQUENCE [LARGE SCALE GENOMIC DNA]</scope>
    <source>
        <strain evidence="1 2">Bolton</strain>
    </source>
</reference>
<sequence length="8" mass="908">MQLFTPAT</sequence>
<gene>
    <name evidence="1" type="ORF">DNTS_018965</name>
</gene>
<keyword evidence="2" id="KW-1185">Reference proteome</keyword>
<comment type="caution">
    <text evidence="1">The sequence shown here is derived from an EMBL/GenBank/DDBJ whole genome shotgun (WGS) entry which is preliminary data.</text>
</comment>
<accession>A0A553QPT3</accession>
<protein>
    <submittedName>
        <fullName evidence="1">Uncharacterized protein</fullName>
    </submittedName>
</protein>